<dbReference type="HOGENOM" id="CLU_488242_0_0_0"/>
<name>Q01SN5_SOLUE</name>
<accession>Q01SN5</accession>
<dbReference type="EMBL" id="CP000473">
    <property type="protein sequence ID" value="ABJ87335.1"/>
    <property type="molecule type" value="Genomic_DNA"/>
</dbReference>
<dbReference type="KEGG" id="sus:Acid_6409"/>
<organism evidence="2">
    <name type="scientific">Solibacter usitatus (strain Ellin6076)</name>
    <dbReference type="NCBI Taxonomy" id="234267"/>
    <lineage>
        <taxon>Bacteria</taxon>
        <taxon>Pseudomonadati</taxon>
        <taxon>Acidobacteriota</taxon>
        <taxon>Terriglobia</taxon>
        <taxon>Bryobacterales</taxon>
        <taxon>Solibacteraceae</taxon>
        <taxon>Candidatus Solibacter</taxon>
    </lineage>
</organism>
<dbReference type="InterPro" id="IPR017803">
    <property type="entry name" value="CHP03437_C"/>
</dbReference>
<keyword evidence="1" id="KW-0732">Signal</keyword>
<dbReference type="InParanoid" id="Q01SN5"/>
<evidence type="ECO:0008006" key="3">
    <source>
        <dbReference type="Google" id="ProtNLM"/>
    </source>
</evidence>
<dbReference type="OrthoDB" id="129402at2"/>
<proteinExistence type="predicted"/>
<dbReference type="NCBIfam" id="TIGR03437">
    <property type="entry name" value="Soli_cterm"/>
    <property type="match status" value="1"/>
</dbReference>
<feature type="chain" id="PRO_5004163094" description="WD40 domain protein beta Propeller" evidence="1">
    <location>
        <begin position="26"/>
        <end position="560"/>
    </location>
</feature>
<dbReference type="Gene3D" id="2.120.10.30">
    <property type="entry name" value="TolB, C-terminal domain"/>
    <property type="match status" value="1"/>
</dbReference>
<dbReference type="InterPro" id="IPR011042">
    <property type="entry name" value="6-blade_b-propeller_TolB-like"/>
</dbReference>
<evidence type="ECO:0000256" key="1">
    <source>
        <dbReference type="SAM" id="SignalP"/>
    </source>
</evidence>
<dbReference type="eggNOG" id="COG0823">
    <property type="taxonomic scope" value="Bacteria"/>
</dbReference>
<feature type="signal peptide" evidence="1">
    <location>
        <begin position="1"/>
        <end position="25"/>
    </location>
</feature>
<sequence precursor="true">MRSVSTKQWAPKVFLLATVAARAQAQFAGLSSTDDGKELYFASPLRQRGTDQFLWSKIFRLDSGGVALVAEVARSSPAPPTNAYVLDAPQVSGDGRLLLYTGTLNCGCCSSCFLSEQHSTTLLDTTTGQSAVAGPNARMSRNGRYLASYSSRNVTRPVFDLLDRASSATLFHDSIAPATVSIASDGTTALTVNQSLQLISRGSRTTLIGSNVIAVAIDDGAAKVVYETQAPRRLFVRDLKSAQIQPLGPEDRDSFQATLSADGQWVAWLSALDATPQVFFGRLDGSSEKQLTAVSAGILEATLSGDAKTVFAVAADGEMLRIDTATGGTTTLIGPTPTIGSVQTASPGSLTSVKVSGVDASSVSLSISGLTAPILQRSANQIVFQVPWEVPLTANAVTNPQGGEPYFEDSAPLLLQEFVPEAIVLAPQEPVTFTQPIAIHSDWGSLVTDEQPAAPGETVHIYLTGGGPVNPPVATGSAAPRTPLSPITTPVTVSASDQQPLSVPFFGLAPGLIGVWQMDVTLPPVWSRQFLVIQFGFYSRPPNSYAEALSLPGIPMKSNP</sequence>
<gene>
    <name evidence="2" type="ordered locus">Acid_6409</name>
</gene>
<reference evidence="2" key="1">
    <citation type="submission" date="2006-10" db="EMBL/GenBank/DDBJ databases">
        <title>Complete sequence of Solibacter usitatus Ellin6076.</title>
        <authorList>
            <consortium name="US DOE Joint Genome Institute"/>
            <person name="Copeland A."/>
            <person name="Lucas S."/>
            <person name="Lapidus A."/>
            <person name="Barry K."/>
            <person name="Detter J.C."/>
            <person name="Glavina del Rio T."/>
            <person name="Hammon N."/>
            <person name="Israni S."/>
            <person name="Dalin E."/>
            <person name="Tice H."/>
            <person name="Pitluck S."/>
            <person name="Thompson L.S."/>
            <person name="Brettin T."/>
            <person name="Bruce D."/>
            <person name="Han C."/>
            <person name="Tapia R."/>
            <person name="Gilna P."/>
            <person name="Schmutz J."/>
            <person name="Larimer F."/>
            <person name="Land M."/>
            <person name="Hauser L."/>
            <person name="Kyrpides N."/>
            <person name="Mikhailova N."/>
            <person name="Janssen P.H."/>
            <person name="Kuske C.R."/>
            <person name="Richardson P."/>
        </authorList>
    </citation>
    <scope>NUCLEOTIDE SEQUENCE</scope>
    <source>
        <strain evidence="2">Ellin6076</strain>
    </source>
</reference>
<protein>
    <recommendedName>
        <fullName evidence="3">WD40 domain protein beta Propeller</fullName>
    </recommendedName>
</protein>
<dbReference type="AlphaFoldDB" id="Q01SN5"/>
<evidence type="ECO:0000313" key="2">
    <source>
        <dbReference type="EMBL" id="ABJ87335.1"/>
    </source>
</evidence>
<dbReference type="SUPFAM" id="SSF82171">
    <property type="entry name" value="DPP6 N-terminal domain-like"/>
    <property type="match status" value="1"/>
</dbReference>